<dbReference type="InterPro" id="IPR058240">
    <property type="entry name" value="rSAM_sf"/>
</dbReference>
<proteinExistence type="predicted"/>
<accession>A0ABS3AUN4</accession>
<evidence type="ECO:0000313" key="3">
    <source>
        <dbReference type="Proteomes" id="UP000717534"/>
    </source>
</evidence>
<comment type="caution">
    <text evidence="2">The sequence shown here is derived from an EMBL/GenBank/DDBJ whole genome shotgun (WGS) entry which is preliminary data.</text>
</comment>
<dbReference type="SFLD" id="SFLDG01082">
    <property type="entry name" value="B12-binding_domain_containing"/>
    <property type="match status" value="1"/>
</dbReference>
<reference evidence="2 3" key="1">
    <citation type="submission" date="2021-02" db="EMBL/GenBank/DDBJ databases">
        <title>Activity-based single-cell genomes from oceanic crustal fluid captures similar information to metagenomic and metatranscriptomic surveys with orders of magnitude less sampling.</title>
        <authorList>
            <person name="D'Angelo T.S."/>
            <person name="Orcutt B.N."/>
        </authorList>
    </citation>
    <scope>NUCLEOTIDE SEQUENCE [LARGE SCALE GENOMIC DNA]</scope>
    <source>
        <strain evidence="2">AH-315-G02</strain>
    </source>
</reference>
<dbReference type="Pfam" id="PF04055">
    <property type="entry name" value="Radical_SAM"/>
    <property type="match status" value="1"/>
</dbReference>
<dbReference type="InterPro" id="IPR007197">
    <property type="entry name" value="rSAM"/>
</dbReference>
<dbReference type="SUPFAM" id="SSF102114">
    <property type="entry name" value="Radical SAM enzymes"/>
    <property type="match status" value="1"/>
</dbReference>
<dbReference type="InterPro" id="IPR023404">
    <property type="entry name" value="rSAM_horseshoe"/>
</dbReference>
<dbReference type="InterPro" id="IPR045784">
    <property type="entry name" value="Radical_SAM_N2"/>
</dbReference>
<gene>
    <name evidence="2" type="ORF">JYU06_02860</name>
</gene>
<dbReference type="InterPro" id="IPR006638">
    <property type="entry name" value="Elp3/MiaA/NifB-like_rSAM"/>
</dbReference>
<name>A0ABS3AUN4_9BACT</name>
<feature type="domain" description="Radical SAM core" evidence="1">
    <location>
        <begin position="243"/>
        <end position="485"/>
    </location>
</feature>
<dbReference type="PANTHER" id="PTHR42731">
    <property type="entry name" value="SLL1084 PROTEIN"/>
    <property type="match status" value="1"/>
</dbReference>
<dbReference type="Gene3D" id="3.80.30.20">
    <property type="entry name" value="tm_1862 like domain"/>
    <property type="match status" value="1"/>
</dbReference>
<sequence length="595" mass="66349">MPGRKQKKKGGPTLRLLDQESGTCLKKWKGRLPVALLYPNSYAVGVSSLGFQLVYSLLNDFDHLVCERFFLPENSHTSLRSFESGRLLTDFPLLFYSISFEHDYVNLARLLLGGGITLFAEDRKDDLITPANPLVIGGGVATFMNPEPLAPFSDLFLLGEAEGILPSLVTLLSKQLGNHKRSELLFRIQQEITGAYVPSLHKPVYDEKSGRLCASIPAEGIAARVRKHTVDAVEKASHSQLLSPAAEFANLYVTELGRGCSRGCRFCAAGFIYRPPRLWDADAVVAGIAERSENVKRIGLLGMEMAHKEELETLSSYLLESGCSLSFSSLRADRISGPLLELLGRSGLKSVAIAPDGASERLRRVINKNLTEEDILLAAERLAGVGLYKLKIYLMIGLPTETFDDLQEMLDLIKKIRECMLPVGRARGRLCEITLSVNCFAPKPWTPFQFHPFGGEEIQNHEEGSAASAIRSLKAKISYLKKGLRNEANIRFNHDKPENVLFQAVLARGDRRLALVLARMARDGVPWKQAMRKEKLTPEVYAVHQYGKEDYFPWNIVDHSIRQDYLWQEYQKSFLAQTTVPCDTSVCKRCGVCGD</sequence>
<dbReference type="PROSITE" id="PS51918">
    <property type="entry name" value="RADICAL_SAM"/>
    <property type="match status" value="1"/>
</dbReference>
<dbReference type="SFLD" id="SFLDS00029">
    <property type="entry name" value="Radical_SAM"/>
    <property type="match status" value="1"/>
</dbReference>
<dbReference type="CDD" id="cd01335">
    <property type="entry name" value="Radical_SAM"/>
    <property type="match status" value="1"/>
</dbReference>
<keyword evidence="3" id="KW-1185">Reference proteome</keyword>
<dbReference type="PANTHER" id="PTHR42731:SF5">
    <property type="entry name" value="RADICAL SAM DOMAIN PROTEIN"/>
    <property type="match status" value="1"/>
</dbReference>
<dbReference type="EMBL" id="JAFITO010000016">
    <property type="protein sequence ID" value="MBN4068449.1"/>
    <property type="molecule type" value="Genomic_DNA"/>
</dbReference>
<evidence type="ECO:0000259" key="1">
    <source>
        <dbReference type="PROSITE" id="PS51918"/>
    </source>
</evidence>
<dbReference type="SMART" id="SM00729">
    <property type="entry name" value="Elp3"/>
    <property type="match status" value="1"/>
</dbReference>
<organism evidence="2 3">
    <name type="scientific">Desulfotalea psychrophila</name>
    <dbReference type="NCBI Taxonomy" id="84980"/>
    <lineage>
        <taxon>Bacteria</taxon>
        <taxon>Pseudomonadati</taxon>
        <taxon>Thermodesulfobacteriota</taxon>
        <taxon>Desulfobulbia</taxon>
        <taxon>Desulfobulbales</taxon>
        <taxon>Desulfocapsaceae</taxon>
        <taxon>Desulfotalea</taxon>
    </lineage>
</organism>
<evidence type="ECO:0000313" key="2">
    <source>
        <dbReference type="EMBL" id="MBN4068449.1"/>
    </source>
</evidence>
<protein>
    <submittedName>
        <fullName evidence="2">Radical SAM protein</fullName>
    </submittedName>
</protein>
<dbReference type="Proteomes" id="UP000717534">
    <property type="component" value="Unassembled WGS sequence"/>
</dbReference>
<dbReference type="Pfam" id="PF19864">
    <property type="entry name" value="Radical_SAM_N2"/>
    <property type="match status" value="1"/>
</dbReference>